<dbReference type="PANTHER" id="PTHR30246:SF1">
    <property type="entry name" value="2-DEHYDRO-3-DEOXY-6-PHOSPHOGALACTONATE ALDOLASE-RELATED"/>
    <property type="match status" value="1"/>
</dbReference>
<comment type="subunit">
    <text evidence="4">Homotrimer.</text>
</comment>
<dbReference type="InterPro" id="IPR031338">
    <property type="entry name" value="KDPG/KHG_AS_2"/>
</dbReference>
<dbReference type="Proteomes" id="UP001266099">
    <property type="component" value="Unassembled WGS sequence"/>
</dbReference>
<dbReference type="InterPro" id="IPR031337">
    <property type="entry name" value="KDPG/KHG_AS_1"/>
</dbReference>
<reference evidence="9 10" key="1">
    <citation type="submission" date="2023-07" db="EMBL/GenBank/DDBJ databases">
        <title>Sequencing the genomes of 1000 actinobacteria strains.</title>
        <authorList>
            <person name="Klenk H.-P."/>
        </authorList>
    </citation>
    <scope>NUCLEOTIDE SEQUENCE [LARGE SCALE GENOMIC DNA]</scope>
    <source>
        <strain evidence="9 10">DSM 15539</strain>
    </source>
</reference>
<keyword evidence="8" id="KW-0119">Carbohydrate metabolism</keyword>
<dbReference type="EC" id="4.1.2.14" evidence="5"/>
<accession>A0ABU1T3H4</accession>
<dbReference type="EMBL" id="JAVDUJ010000001">
    <property type="protein sequence ID" value="MDR6939914.1"/>
    <property type="molecule type" value="Genomic_DNA"/>
</dbReference>
<evidence type="ECO:0000256" key="4">
    <source>
        <dbReference type="ARBA" id="ARBA00011233"/>
    </source>
</evidence>
<evidence type="ECO:0000313" key="9">
    <source>
        <dbReference type="EMBL" id="MDR6939914.1"/>
    </source>
</evidence>
<name>A0ABU1T3H4_9ACTO</name>
<dbReference type="RefSeq" id="WP_309956973.1">
    <property type="nucleotide sequence ID" value="NZ_CP136414.1"/>
</dbReference>
<dbReference type="NCBIfam" id="TIGR01182">
    <property type="entry name" value="eda"/>
    <property type="match status" value="1"/>
</dbReference>
<keyword evidence="10" id="KW-1185">Reference proteome</keyword>
<dbReference type="PROSITE" id="PS00159">
    <property type="entry name" value="ALDOLASE_KDPG_KHG_1"/>
    <property type="match status" value="1"/>
</dbReference>
<protein>
    <recommendedName>
        <fullName evidence="5">2-dehydro-3-deoxy-phosphogluconate aldolase</fullName>
        <ecNumber evidence="5">4.1.2.14</ecNumber>
    </recommendedName>
</protein>
<comment type="pathway">
    <text evidence="2">Carbohydrate acid metabolism; 2-dehydro-3-deoxy-D-gluconate degradation; D-glyceraldehyde 3-phosphate and pyruvate from 2-dehydro-3-deoxy-D-gluconate: step 2/2.</text>
</comment>
<evidence type="ECO:0000313" key="10">
    <source>
        <dbReference type="Proteomes" id="UP001266099"/>
    </source>
</evidence>
<evidence type="ECO:0000256" key="1">
    <source>
        <dbReference type="ARBA" id="ARBA00000654"/>
    </source>
</evidence>
<dbReference type="NCBIfam" id="NF004325">
    <property type="entry name" value="PRK05718.1"/>
    <property type="match status" value="1"/>
</dbReference>
<dbReference type="InterPro" id="IPR000887">
    <property type="entry name" value="Aldlse_KDPG_KHG"/>
</dbReference>
<organism evidence="9 10">
    <name type="scientific">Arcanobacterium hippocoleae</name>
    <dbReference type="NCBI Taxonomy" id="149017"/>
    <lineage>
        <taxon>Bacteria</taxon>
        <taxon>Bacillati</taxon>
        <taxon>Actinomycetota</taxon>
        <taxon>Actinomycetes</taxon>
        <taxon>Actinomycetales</taxon>
        <taxon>Actinomycetaceae</taxon>
        <taxon>Arcanobacterium</taxon>
    </lineage>
</organism>
<keyword evidence="7" id="KW-0704">Schiff base</keyword>
<proteinExistence type="inferred from homology"/>
<evidence type="ECO:0000256" key="8">
    <source>
        <dbReference type="ARBA" id="ARBA00023277"/>
    </source>
</evidence>
<dbReference type="Gene3D" id="3.20.20.70">
    <property type="entry name" value="Aldolase class I"/>
    <property type="match status" value="1"/>
</dbReference>
<evidence type="ECO:0000256" key="6">
    <source>
        <dbReference type="ARBA" id="ARBA00023239"/>
    </source>
</evidence>
<dbReference type="PANTHER" id="PTHR30246">
    <property type="entry name" value="2-KETO-3-DEOXY-6-PHOSPHOGLUCONATE ALDOLASE"/>
    <property type="match status" value="1"/>
</dbReference>
<comment type="caution">
    <text evidence="9">The sequence shown here is derived from an EMBL/GenBank/DDBJ whole genome shotgun (WGS) entry which is preliminary data.</text>
</comment>
<evidence type="ECO:0000256" key="3">
    <source>
        <dbReference type="ARBA" id="ARBA00006906"/>
    </source>
</evidence>
<dbReference type="GO" id="GO:0106009">
    <property type="term" value="F:(4S)-4-hydroxy-2-oxoglutarate aldolase activity"/>
    <property type="evidence" value="ECO:0007669"/>
    <property type="project" value="UniProtKB-EC"/>
</dbReference>
<gene>
    <name evidence="9" type="ORF">J2S36_001457</name>
</gene>
<comment type="similarity">
    <text evidence="3">Belongs to the KHG/KDPG aldolase family.</text>
</comment>
<evidence type="ECO:0000256" key="7">
    <source>
        <dbReference type="ARBA" id="ARBA00023270"/>
    </source>
</evidence>
<dbReference type="Pfam" id="PF01081">
    <property type="entry name" value="Aldolase"/>
    <property type="match status" value="1"/>
</dbReference>
<dbReference type="CDD" id="cd00452">
    <property type="entry name" value="KDPG_aldolase"/>
    <property type="match status" value="1"/>
</dbReference>
<dbReference type="GO" id="GO:0008675">
    <property type="term" value="F:2-dehydro-3-deoxy-phosphogluconate aldolase activity"/>
    <property type="evidence" value="ECO:0007669"/>
    <property type="project" value="UniProtKB-EC"/>
</dbReference>
<sequence>MAIPSPQPFLAENPIVPVVVLDRVADALPTAKALVAGGIKAAEVTFRTPVAAECIAEMAKYPEITVGAGTVTTPEQARKAVEAGAKFLVSPGFSAKIADVAAELEVPFLPGIADPSDIMATLEYGLDTLKFFPAVPLGGLPLIKAMAAPFPQFKFMPTGGIGPKNIGEWLSEPIIASVGGSWMVTKQMVNNAEFEKITALSQEAMELVKEYRS</sequence>
<evidence type="ECO:0000256" key="2">
    <source>
        <dbReference type="ARBA" id="ARBA00004736"/>
    </source>
</evidence>
<dbReference type="InterPro" id="IPR013785">
    <property type="entry name" value="Aldolase_TIM"/>
</dbReference>
<comment type="catalytic activity">
    <reaction evidence="1">
        <text>2-dehydro-3-deoxy-6-phospho-D-gluconate = D-glyceraldehyde 3-phosphate + pyruvate</text>
        <dbReference type="Rhea" id="RHEA:17089"/>
        <dbReference type="ChEBI" id="CHEBI:15361"/>
        <dbReference type="ChEBI" id="CHEBI:57569"/>
        <dbReference type="ChEBI" id="CHEBI:59776"/>
        <dbReference type="EC" id="4.1.2.14"/>
    </reaction>
</comment>
<dbReference type="PROSITE" id="PS00160">
    <property type="entry name" value="ALDOLASE_KDPG_KHG_2"/>
    <property type="match status" value="1"/>
</dbReference>
<keyword evidence="6 9" id="KW-0456">Lyase</keyword>
<evidence type="ECO:0000256" key="5">
    <source>
        <dbReference type="ARBA" id="ARBA00013063"/>
    </source>
</evidence>
<dbReference type="SUPFAM" id="SSF51569">
    <property type="entry name" value="Aldolase"/>
    <property type="match status" value="1"/>
</dbReference>